<comment type="caution">
    <text evidence="3">The sequence shown here is derived from an EMBL/GenBank/DDBJ whole genome shotgun (WGS) entry which is preliminary data.</text>
</comment>
<name>A0A438B0Q8_9NOCA</name>
<evidence type="ECO:0000313" key="3">
    <source>
        <dbReference type="EMBL" id="RVW04544.1"/>
    </source>
</evidence>
<keyword evidence="1" id="KW-0472">Membrane</keyword>
<sequence length="137" mass="14565">MADVPDIRIGTAEREEALEALTQHFGDGRLTVAEFDERSGHIAAAATRGQLDKVFTDLPALSSAAESEPATGTSTPSETVNGRSWRNTVMAVLPFVALALFFLVPIDHSWLFFLLIPATAAVLFGGKGRSGKGHSGR</sequence>
<gene>
    <name evidence="3" type="ORF">EF834_05605</name>
</gene>
<keyword evidence="1" id="KW-1133">Transmembrane helix</keyword>
<dbReference type="AlphaFoldDB" id="A0A438B0Q8"/>
<dbReference type="Pfam" id="PF08044">
    <property type="entry name" value="DUF1707"/>
    <property type="match status" value="1"/>
</dbReference>
<evidence type="ECO:0000256" key="1">
    <source>
        <dbReference type="SAM" id="Phobius"/>
    </source>
</evidence>
<feature type="transmembrane region" description="Helical" evidence="1">
    <location>
        <begin position="110"/>
        <end position="128"/>
    </location>
</feature>
<dbReference type="InterPro" id="IPR012551">
    <property type="entry name" value="DUF1707_SHOCT-like"/>
</dbReference>
<keyword evidence="4" id="KW-1185">Reference proteome</keyword>
<keyword evidence="1" id="KW-0812">Transmembrane</keyword>
<proteinExistence type="predicted"/>
<protein>
    <submittedName>
        <fullName evidence="3">DUF1707 domain-containing protein</fullName>
    </submittedName>
</protein>
<reference evidence="3 4" key="1">
    <citation type="submission" date="2018-11" db="EMBL/GenBank/DDBJ databases">
        <title>Rhodococcus spongicola sp. nov. and Rhodococcus xishaensis sp. nov. from marine sponges.</title>
        <authorList>
            <person name="Li L."/>
            <person name="Lin H.W."/>
        </authorList>
    </citation>
    <scope>NUCLEOTIDE SEQUENCE [LARGE SCALE GENOMIC DNA]</scope>
    <source>
        <strain evidence="3 4">LHW50502</strain>
    </source>
</reference>
<dbReference type="EMBL" id="RKLN01000002">
    <property type="protein sequence ID" value="RVW04544.1"/>
    <property type="molecule type" value="Genomic_DNA"/>
</dbReference>
<evidence type="ECO:0000259" key="2">
    <source>
        <dbReference type="Pfam" id="PF08044"/>
    </source>
</evidence>
<organism evidence="3 4">
    <name type="scientific">Rhodococcus spongiicola</name>
    <dbReference type="NCBI Taxonomy" id="2487352"/>
    <lineage>
        <taxon>Bacteria</taxon>
        <taxon>Bacillati</taxon>
        <taxon>Actinomycetota</taxon>
        <taxon>Actinomycetes</taxon>
        <taxon>Mycobacteriales</taxon>
        <taxon>Nocardiaceae</taxon>
        <taxon>Rhodococcus</taxon>
    </lineage>
</organism>
<feature type="domain" description="DUF1707" evidence="2">
    <location>
        <begin position="7"/>
        <end position="59"/>
    </location>
</feature>
<dbReference type="RefSeq" id="WP_127946243.1">
    <property type="nucleotide sequence ID" value="NZ_RKLN01000002.1"/>
</dbReference>
<dbReference type="OrthoDB" id="3534574at2"/>
<feature type="transmembrane region" description="Helical" evidence="1">
    <location>
        <begin position="87"/>
        <end position="104"/>
    </location>
</feature>
<accession>A0A438B0Q8</accession>
<dbReference type="Proteomes" id="UP000284333">
    <property type="component" value="Unassembled WGS sequence"/>
</dbReference>
<evidence type="ECO:0000313" key="4">
    <source>
        <dbReference type="Proteomes" id="UP000284333"/>
    </source>
</evidence>